<name>A0AAD7XCM0_9APHY</name>
<proteinExistence type="predicted"/>
<evidence type="ECO:0000256" key="1">
    <source>
        <dbReference type="ARBA" id="ARBA00022801"/>
    </source>
</evidence>
<dbReference type="Gene3D" id="3.40.50.1820">
    <property type="entry name" value="alpha/beta hydrolase"/>
    <property type="match status" value="2"/>
</dbReference>
<dbReference type="Proteomes" id="UP001215151">
    <property type="component" value="Unassembled WGS sequence"/>
</dbReference>
<evidence type="ECO:0000313" key="4">
    <source>
        <dbReference type="Proteomes" id="UP001215151"/>
    </source>
</evidence>
<dbReference type="InterPro" id="IPR029058">
    <property type="entry name" value="AB_hydrolase_fold"/>
</dbReference>
<feature type="domain" description="Peptidase S9 prolyl oligopeptidase catalytic" evidence="2">
    <location>
        <begin position="242"/>
        <end position="293"/>
    </location>
</feature>
<evidence type="ECO:0000259" key="2">
    <source>
        <dbReference type="Pfam" id="PF00326"/>
    </source>
</evidence>
<dbReference type="PANTHER" id="PTHR48081:SF3">
    <property type="entry name" value="ALPHA_BETA HYDROLASE FOLD-3 DOMAIN-CONTAINING PROTEIN"/>
    <property type="match status" value="1"/>
</dbReference>
<dbReference type="PANTHER" id="PTHR48081">
    <property type="entry name" value="AB HYDROLASE SUPERFAMILY PROTEIN C4A8.06C"/>
    <property type="match status" value="1"/>
</dbReference>
<dbReference type="GO" id="GO:0006508">
    <property type="term" value="P:proteolysis"/>
    <property type="evidence" value="ECO:0007669"/>
    <property type="project" value="InterPro"/>
</dbReference>
<sequence length="349" mass="38934">MADLVGDAETLAYKNANGLTMHLDIYPPPSDATGAAPLPGVVYFHGGRVIRLGMVFISVDYRLIPPATGHDILDDIKDVFIFLEQDANRLIRERWVASSRDGQPFQIDSHRLATSHYLAPKFVPFFRGREILDPNDFCQYLYPACQELEITSDSPLAYHPPTYRIPGYPANPRMLLGRLYLQLGTFLDYYTGSHSPSLSATLRQQLPTDPLSPSSGTQSTIQALRQSIPDAHLRLFPQFNISSALPPTYLIHGSADTAVLARESQNLLALLQDAGVPAKLVIVEGKEHSFDYEPRAEEEFGYLGGLFDQAVRFLEEILGSDVFNPGMSRIVYNIGAIHEKYEHSTRITR</sequence>
<keyword evidence="4" id="KW-1185">Reference proteome</keyword>
<dbReference type="GO" id="GO:0008236">
    <property type="term" value="F:serine-type peptidase activity"/>
    <property type="evidence" value="ECO:0007669"/>
    <property type="project" value="InterPro"/>
</dbReference>
<accession>A0AAD7XCM0</accession>
<organism evidence="3 4">
    <name type="scientific">Trametes cubensis</name>
    <dbReference type="NCBI Taxonomy" id="1111947"/>
    <lineage>
        <taxon>Eukaryota</taxon>
        <taxon>Fungi</taxon>
        <taxon>Dikarya</taxon>
        <taxon>Basidiomycota</taxon>
        <taxon>Agaricomycotina</taxon>
        <taxon>Agaricomycetes</taxon>
        <taxon>Polyporales</taxon>
        <taxon>Polyporaceae</taxon>
        <taxon>Trametes</taxon>
    </lineage>
</organism>
<evidence type="ECO:0000313" key="3">
    <source>
        <dbReference type="EMBL" id="KAJ8480667.1"/>
    </source>
</evidence>
<dbReference type="SUPFAM" id="SSF53474">
    <property type="entry name" value="alpha/beta-Hydrolases"/>
    <property type="match status" value="1"/>
</dbReference>
<protein>
    <recommendedName>
        <fullName evidence="2">Peptidase S9 prolyl oligopeptidase catalytic domain-containing protein</fullName>
    </recommendedName>
</protein>
<gene>
    <name evidence="3" type="ORF">ONZ51_g6502</name>
</gene>
<dbReference type="AlphaFoldDB" id="A0AAD7XCM0"/>
<dbReference type="Pfam" id="PF00326">
    <property type="entry name" value="Peptidase_S9"/>
    <property type="match status" value="1"/>
</dbReference>
<dbReference type="InterPro" id="IPR050300">
    <property type="entry name" value="GDXG_lipolytic_enzyme"/>
</dbReference>
<keyword evidence="1" id="KW-0378">Hydrolase</keyword>
<dbReference type="EMBL" id="JAPEVG010000157">
    <property type="protein sequence ID" value="KAJ8480667.1"/>
    <property type="molecule type" value="Genomic_DNA"/>
</dbReference>
<reference evidence="3" key="1">
    <citation type="submission" date="2022-11" db="EMBL/GenBank/DDBJ databases">
        <title>Genome Sequence of Cubamyces cubensis.</title>
        <authorList>
            <person name="Buettner E."/>
        </authorList>
    </citation>
    <scope>NUCLEOTIDE SEQUENCE</scope>
    <source>
        <strain evidence="3">MPL-01</strain>
    </source>
</reference>
<comment type="caution">
    <text evidence="3">The sequence shown here is derived from an EMBL/GenBank/DDBJ whole genome shotgun (WGS) entry which is preliminary data.</text>
</comment>
<dbReference type="InterPro" id="IPR001375">
    <property type="entry name" value="Peptidase_S9_cat"/>
</dbReference>